<protein>
    <submittedName>
        <fullName evidence="1">Bacteroides conjugative transposon TraK protein</fullName>
    </submittedName>
</protein>
<accession>A0A8X8IFL6</accession>
<organism evidence="1 2">
    <name type="scientific">Hydrobacter penzbergensis</name>
    <dbReference type="NCBI Taxonomy" id="1235997"/>
    <lineage>
        <taxon>Bacteria</taxon>
        <taxon>Pseudomonadati</taxon>
        <taxon>Bacteroidota</taxon>
        <taxon>Chitinophagia</taxon>
        <taxon>Chitinophagales</taxon>
        <taxon>Chitinophagaceae</taxon>
        <taxon>Hydrobacter</taxon>
    </lineage>
</organism>
<proteinExistence type="predicted"/>
<reference evidence="1 2" key="1">
    <citation type="submission" date="2016-10" db="EMBL/GenBank/DDBJ databases">
        <authorList>
            <person name="Varghese N."/>
            <person name="Submissions S."/>
        </authorList>
    </citation>
    <scope>NUCLEOTIDE SEQUENCE [LARGE SCALE GENOMIC DNA]</scope>
    <source>
        <strain evidence="1 2">DSM 25353</strain>
    </source>
</reference>
<dbReference type="EMBL" id="FNNO01000008">
    <property type="protein sequence ID" value="SDX02621.1"/>
    <property type="molecule type" value="Genomic_DNA"/>
</dbReference>
<dbReference type="RefSeq" id="WP_092723903.1">
    <property type="nucleotide sequence ID" value="NZ_FNNO01000008.1"/>
</dbReference>
<dbReference type="NCBIfam" id="TIGR03781">
    <property type="entry name" value="Bac_Flav_CT_K"/>
    <property type="match status" value="1"/>
</dbReference>
<keyword evidence="2" id="KW-1185">Reference proteome</keyword>
<evidence type="ECO:0000313" key="1">
    <source>
        <dbReference type="EMBL" id="SDX02621.1"/>
    </source>
</evidence>
<dbReference type="InterPro" id="IPR022276">
    <property type="entry name" value="Conjug_transposon_TraK"/>
</dbReference>
<evidence type="ECO:0000313" key="2">
    <source>
        <dbReference type="Proteomes" id="UP000198711"/>
    </source>
</evidence>
<gene>
    <name evidence="1" type="ORF">SAMN05444410_10870</name>
</gene>
<comment type="caution">
    <text evidence="1">The sequence shown here is derived from an EMBL/GenBank/DDBJ whole genome shotgun (WGS) entry which is preliminary data.</text>
</comment>
<dbReference type="AlphaFoldDB" id="A0A8X8IFL6"/>
<name>A0A8X8IFL6_9BACT</name>
<dbReference type="Proteomes" id="UP000198711">
    <property type="component" value="Unassembled WGS sequence"/>
</dbReference>
<sequence length="205" mass="23143">MFKPTQNIDTAFRAMRLLTMVIVIASLFVNVYAIHESNRLAARMQERVYVLASGKAMEALAGNRKDNLGVEARDHVAMFHTWFFSLDPDEKVIQANIKRALYLADASAKHQYDDLAETGYIAGIISGNVSQQITVDSITLNTIAEPYVFKCFSTLKIIRPTSIATRNLITQGSLRGISRSDHNPHGFLIERWEITENKDLKIENR</sequence>